<evidence type="ECO:0000313" key="1">
    <source>
        <dbReference type="EMBL" id="THC98922.1"/>
    </source>
</evidence>
<sequence>MSDSDSDSTEVTINFGATIKRIIAKDAM</sequence>
<dbReference type="AlphaFoldDB" id="A0A4S3JSZ8"/>
<reference evidence="1 2" key="1">
    <citation type="submission" date="2019-03" db="EMBL/GenBank/DDBJ databases">
        <title>The genome sequence of a newly discovered highly antifungal drug resistant Aspergillus species, Aspergillus tanneri NIH 1004.</title>
        <authorList>
            <person name="Mounaud S."/>
            <person name="Singh I."/>
            <person name="Joardar V."/>
            <person name="Pakala S."/>
            <person name="Pakala S."/>
            <person name="Venepally P."/>
            <person name="Hoover J."/>
            <person name="Nierman W."/>
            <person name="Chung J."/>
            <person name="Losada L."/>
        </authorList>
    </citation>
    <scope>NUCLEOTIDE SEQUENCE [LARGE SCALE GENOMIC DNA]</scope>
    <source>
        <strain evidence="1 2">NIH1004</strain>
    </source>
</reference>
<dbReference type="EMBL" id="SOSA01000030">
    <property type="protein sequence ID" value="THC98922.1"/>
    <property type="molecule type" value="Genomic_DNA"/>
</dbReference>
<name>A0A4S3JSZ8_9EURO</name>
<evidence type="ECO:0000313" key="2">
    <source>
        <dbReference type="Proteomes" id="UP000308092"/>
    </source>
</evidence>
<dbReference type="VEuPathDB" id="FungiDB:EYZ11_001559"/>
<keyword evidence="2" id="KW-1185">Reference proteome</keyword>
<accession>A0A4S3JSZ8</accession>
<proteinExistence type="predicted"/>
<organism evidence="1 2">
    <name type="scientific">Aspergillus tanneri</name>
    <dbReference type="NCBI Taxonomy" id="1220188"/>
    <lineage>
        <taxon>Eukaryota</taxon>
        <taxon>Fungi</taxon>
        <taxon>Dikarya</taxon>
        <taxon>Ascomycota</taxon>
        <taxon>Pezizomycotina</taxon>
        <taxon>Eurotiomycetes</taxon>
        <taxon>Eurotiomycetidae</taxon>
        <taxon>Eurotiales</taxon>
        <taxon>Aspergillaceae</taxon>
        <taxon>Aspergillus</taxon>
        <taxon>Aspergillus subgen. Circumdati</taxon>
    </lineage>
</organism>
<comment type="caution">
    <text evidence="1">The sequence shown here is derived from an EMBL/GenBank/DDBJ whole genome shotgun (WGS) entry which is preliminary data.</text>
</comment>
<protein>
    <submittedName>
        <fullName evidence="1">Uncharacterized protein</fullName>
    </submittedName>
</protein>
<gene>
    <name evidence="1" type="ORF">EYZ11_001559</name>
</gene>
<dbReference type="Proteomes" id="UP000308092">
    <property type="component" value="Unassembled WGS sequence"/>
</dbReference>